<evidence type="ECO:0000256" key="2">
    <source>
        <dbReference type="ARBA" id="ARBA00022980"/>
    </source>
</evidence>
<comment type="caution">
    <text evidence="7">The sequence shown here is derived from an EMBL/GenBank/DDBJ whole genome shotgun (WGS) entry which is preliminary data.</text>
</comment>
<reference evidence="7" key="2">
    <citation type="submission" date="2021-05" db="EMBL/GenBank/DDBJ databases">
        <title>Protein family content uncovers lineage relationships and bacterial pathway maintenance mechanisms in DPANN archaea.</title>
        <authorList>
            <person name="Castelle C.J."/>
            <person name="Meheust R."/>
            <person name="Jaffe A.L."/>
            <person name="Seitz K."/>
            <person name="Gong X."/>
            <person name="Baker B.J."/>
            <person name="Banfield J.F."/>
        </authorList>
    </citation>
    <scope>NUCLEOTIDE SEQUENCE</scope>
    <source>
        <strain evidence="7">RIFCSPLOWO2_01_FULL_AR10_48_17</strain>
    </source>
</reference>
<protein>
    <recommendedName>
        <fullName evidence="4 5">Large ribosomal subunit protein eL21</fullName>
    </recommendedName>
</protein>
<evidence type="ECO:0000256" key="1">
    <source>
        <dbReference type="ARBA" id="ARBA00008427"/>
    </source>
</evidence>
<keyword evidence="2 5" id="KW-0689">Ribosomal protein</keyword>
<dbReference type="Pfam" id="PF01157">
    <property type="entry name" value="Ribosomal_L21e"/>
    <property type="match status" value="1"/>
</dbReference>
<evidence type="ECO:0000256" key="4">
    <source>
        <dbReference type="ARBA" id="ARBA00035219"/>
    </source>
</evidence>
<name>A0A8T4L725_9ARCH</name>
<dbReference type="InterPro" id="IPR001147">
    <property type="entry name" value="Ribosomal_eL21"/>
</dbReference>
<dbReference type="SUPFAM" id="SSF50104">
    <property type="entry name" value="Translation proteins SH3-like domain"/>
    <property type="match status" value="1"/>
</dbReference>
<dbReference type="InterPro" id="IPR022856">
    <property type="entry name" value="Ribosomal_eL21_arc"/>
</dbReference>
<reference evidence="7" key="1">
    <citation type="submission" date="2021-03" db="EMBL/GenBank/DDBJ databases">
        <authorList>
            <person name="Jaffe A."/>
        </authorList>
    </citation>
    <scope>NUCLEOTIDE SEQUENCE</scope>
    <source>
        <strain evidence="7">RIFCSPLOWO2_01_FULL_AR10_48_17</strain>
    </source>
</reference>
<evidence type="ECO:0000256" key="3">
    <source>
        <dbReference type="ARBA" id="ARBA00023274"/>
    </source>
</evidence>
<evidence type="ECO:0000313" key="7">
    <source>
        <dbReference type="EMBL" id="MBS3061339.1"/>
    </source>
</evidence>
<dbReference type="AlphaFoldDB" id="A0A8T4L725"/>
<feature type="compositionally biased region" description="Basic residues" evidence="6">
    <location>
        <begin position="1"/>
        <end position="19"/>
    </location>
</feature>
<dbReference type="GO" id="GO:1990904">
    <property type="term" value="C:ribonucleoprotein complex"/>
    <property type="evidence" value="ECO:0007669"/>
    <property type="project" value="UniProtKB-KW"/>
</dbReference>
<evidence type="ECO:0000256" key="5">
    <source>
        <dbReference type="HAMAP-Rule" id="MF_00369"/>
    </source>
</evidence>
<dbReference type="InterPro" id="IPR036948">
    <property type="entry name" value="Ribosomal_eL21_sf"/>
</dbReference>
<evidence type="ECO:0000313" key="8">
    <source>
        <dbReference type="Proteomes" id="UP000675968"/>
    </source>
</evidence>
<gene>
    <name evidence="5" type="primary">rpl21e</name>
    <name evidence="7" type="ORF">J4215_02035</name>
</gene>
<dbReference type="GO" id="GO:0003735">
    <property type="term" value="F:structural constituent of ribosome"/>
    <property type="evidence" value="ECO:0007669"/>
    <property type="project" value="InterPro"/>
</dbReference>
<proteinExistence type="inferred from homology"/>
<dbReference type="EMBL" id="JAGVWC010000009">
    <property type="protein sequence ID" value="MBS3061339.1"/>
    <property type="molecule type" value="Genomic_DNA"/>
</dbReference>
<dbReference type="HAMAP" id="MF_00369">
    <property type="entry name" value="Ribosomal_eL21"/>
    <property type="match status" value="1"/>
</dbReference>
<dbReference type="Proteomes" id="UP000675968">
    <property type="component" value="Unassembled WGS sequence"/>
</dbReference>
<feature type="region of interest" description="Disordered" evidence="6">
    <location>
        <begin position="1"/>
        <end position="25"/>
    </location>
</feature>
<sequence>MTNKKAKGIRKKTRNKFKRGANTPRLTVRDQLREIPVGTTVHISIDSSVHASLPHQRYQGLTGKVIGKRGKAMVVSVNLGNASRQLTVNSAHLKEKKEPKKAA</sequence>
<comment type="similarity">
    <text evidence="1 5">Belongs to the eukaryotic ribosomal protein eL21 family.</text>
</comment>
<keyword evidence="3 5" id="KW-0687">Ribonucleoprotein</keyword>
<accession>A0A8T4L725</accession>
<dbReference type="GO" id="GO:0005840">
    <property type="term" value="C:ribosome"/>
    <property type="evidence" value="ECO:0007669"/>
    <property type="project" value="UniProtKB-KW"/>
</dbReference>
<dbReference type="InterPro" id="IPR008991">
    <property type="entry name" value="Translation_prot_SH3-like_sf"/>
</dbReference>
<evidence type="ECO:0000256" key="6">
    <source>
        <dbReference type="SAM" id="MobiDB-lite"/>
    </source>
</evidence>
<dbReference type="GO" id="GO:0006412">
    <property type="term" value="P:translation"/>
    <property type="evidence" value="ECO:0007669"/>
    <property type="project" value="UniProtKB-UniRule"/>
</dbReference>
<dbReference type="Gene3D" id="2.30.30.70">
    <property type="entry name" value="Ribosomal protein L21"/>
    <property type="match status" value="1"/>
</dbReference>
<organism evidence="7 8">
    <name type="scientific">Candidatus Iainarchaeum sp</name>
    <dbReference type="NCBI Taxonomy" id="3101447"/>
    <lineage>
        <taxon>Archaea</taxon>
        <taxon>Candidatus Iainarchaeota</taxon>
        <taxon>Candidatus Iainarchaeia</taxon>
        <taxon>Candidatus Iainarchaeales</taxon>
        <taxon>Candidatus Iainarchaeaceae</taxon>
        <taxon>Candidatus Iainarchaeum</taxon>
    </lineage>
</organism>